<sequence length="302" mass="32451">MRPILSLTRFLTRQADRRAFSVSKSCQQIQPAPQRDHKPLARKTSLITGASRGIGAEIARRFAQEGVRCILAGRNEALLQAVQHDLERVGGEGQQQQQQQHRILVGDVGDGAFWEEVKREKNIDVLVNAAGVTHYSPLFVTSVGRLEEVVRTNLLGTMMACRTVGKNMMARKGGCIINVASLLGVKGGKGSSAYAASKAGVVGRFTELWSGKRQVLTAVALTRALAAELGEKKVRVNVILPGYIETDMTEAMTPEARSNALNSIPLGRFGHASEIADAAVFLATNTYASNCVLNLDGALSAV</sequence>
<dbReference type="PRINTS" id="PR00081">
    <property type="entry name" value="GDHRDH"/>
</dbReference>
<name>A0AAD9WGC5_9HELO</name>
<dbReference type="PANTHER" id="PTHR42760">
    <property type="entry name" value="SHORT-CHAIN DEHYDROGENASES/REDUCTASES FAMILY MEMBER"/>
    <property type="match status" value="1"/>
</dbReference>
<dbReference type="PANTHER" id="PTHR42760:SF133">
    <property type="entry name" value="3-OXOACYL-[ACYL-CARRIER-PROTEIN] REDUCTASE"/>
    <property type="match status" value="1"/>
</dbReference>
<evidence type="ECO:0000256" key="3">
    <source>
        <dbReference type="RuleBase" id="RU000363"/>
    </source>
</evidence>
<comment type="caution">
    <text evidence="5">The sequence shown here is derived from an EMBL/GenBank/DDBJ whole genome shotgun (WGS) entry which is preliminary data.</text>
</comment>
<dbReference type="AlphaFoldDB" id="A0AAD9WGC5"/>
<dbReference type="SUPFAM" id="SSF51735">
    <property type="entry name" value="NAD(P)-binding Rossmann-fold domains"/>
    <property type="match status" value="1"/>
</dbReference>
<feature type="domain" description="Ketoreductase" evidence="4">
    <location>
        <begin position="43"/>
        <end position="224"/>
    </location>
</feature>
<dbReference type="Gene3D" id="3.40.50.720">
    <property type="entry name" value="NAD(P)-binding Rossmann-like Domain"/>
    <property type="match status" value="1"/>
</dbReference>
<evidence type="ECO:0000259" key="4">
    <source>
        <dbReference type="SMART" id="SM00822"/>
    </source>
</evidence>
<comment type="similarity">
    <text evidence="1 3">Belongs to the short-chain dehydrogenases/reductases (SDR) family.</text>
</comment>
<evidence type="ECO:0000313" key="5">
    <source>
        <dbReference type="EMBL" id="KAK2627964.1"/>
    </source>
</evidence>
<evidence type="ECO:0000256" key="1">
    <source>
        <dbReference type="ARBA" id="ARBA00006484"/>
    </source>
</evidence>
<evidence type="ECO:0000313" key="6">
    <source>
        <dbReference type="Proteomes" id="UP001285354"/>
    </source>
</evidence>
<proteinExistence type="inferred from homology"/>
<organism evidence="5 6">
    <name type="scientific">Diplocarpon rosae</name>
    <dbReference type="NCBI Taxonomy" id="946125"/>
    <lineage>
        <taxon>Eukaryota</taxon>
        <taxon>Fungi</taxon>
        <taxon>Dikarya</taxon>
        <taxon>Ascomycota</taxon>
        <taxon>Pezizomycotina</taxon>
        <taxon>Leotiomycetes</taxon>
        <taxon>Helotiales</taxon>
        <taxon>Drepanopezizaceae</taxon>
        <taxon>Diplocarpon</taxon>
    </lineage>
</organism>
<protein>
    <recommendedName>
        <fullName evidence="4">Ketoreductase domain-containing protein</fullName>
    </recommendedName>
</protein>
<dbReference type="GO" id="GO:0016616">
    <property type="term" value="F:oxidoreductase activity, acting on the CH-OH group of donors, NAD or NADP as acceptor"/>
    <property type="evidence" value="ECO:0007669"/>
    <property type="project" value="TreeGrafter"/>
</dbReference>
<dbReference type="Proteomes" id="UP001285354">
    <property type="component" value="Unassembled WGS sequence"/>
</dbReference>
<dbReference type="InterPro" id="IPR002347">
    <property type="entry name" value="SDR_fam"/>
</dbReference>
<gene>
    <name evidence="5" type="ORF">QTJ16_002610</name>
</gene>
<dbReference type="GO" id="GO:0006633">
    <property type="term" value="P:fatty acid biosynthetic process"/>
    <property type="evidence" value="ECO:0007669"/>
    <property type="project" value="TreeGrafter"/>
</dbReference>
<dbReference type="PRINTS" id="PR00080">
    <property type="entry name" value="SDRFAMILY"/>
</dbReference>
<dbReference type="Pfam" id="PF13561">
    <property type="entry name" value="adh_short_C2"/>
    <property type="match status" value="1"/>
</dbReference>
<dbReference type="InterPro" id="IPR036291">
    <property type="entry name" value="NAD(P)-bd_dom_sf"/>
</dbReference>
<reference evidence="5" key="1">
    <citation type="submission" date="2023-06" db="EMBL/GenBank/DDBJ databases">
        <title>Draft genome of Marssonina rosae.</title>
        <authorList>
            <person name="Cheng Q."/>
        </authorList>
    </citation>
    <scope>NUCLEOTIDE SEQUENCE</scope>
    <source>
        <strain evidence="5">R4</strain>
    </source>
</reference>
<dbReference type="Pfam" id="PF00106">
    <property type="entry name" value="adh_short"/>
    <property type="match status" value="1"/>
</dbReference>
<dbReference type="SMART" id="SM00822">
    <property type="entry name" value="PKS_KR"/>
    <property type="match status" value="1"/>
</dbReference>
<keyword evidence="2" id="KW-0560">Oxidoreductase</keyword>
<keyword evidence="6" id="KW-1185">Reference proteome</keyword>
<accession>A0AAD9WGC5</accession>
<dbReference type="InterPro" id="IPR057326">
    <property type="entry name" value="KR_dom"/>
</dbReference>
<dbReference type="EMBL" id="JAUBYV010000003">
    <property type="protein sequence ID" value="KAK2627964.1"/>
    <property type="molecule type" value="Genomic_DNA"/>
</dbReference>
<dbReference type="GO" id="GO:0048038">
    <property type="term" value="F:quinone binding"/>
    <property type="evidence" value="ECO:0007669"/>
    <property type="project" value="TreeGrafter"/>
</dbReference>
<evidence type="ECO:0000256" key="2">
    <source>
        <dbReference type="ARBA" id="ARBA00023002"/>
    </source>
</evidence>